<dbReference type="AlphaFoldDB" id="A0A2Y9C647"/>
<evidence type="ECO:0000313" key="1">
    <source>
        <dbReference type="EMBL" id="PWJ23571.1"/>
    </source>
</evidence>
<dbReference type="RefSeq" id="WP_109732761.1">
    <property type="nucleotide sequence ID" value="NZ_BAAACK010000005.1"/>
</dbReference>
<dbReference type="Gene3D" id="3.40.50.1820">
    <property type="entry name" value="alpha/beta hydrolase"/>
    <property type="match status" value="1"/>
</dbReference>
<dbReference type="EMBL" id="QGDL01000013">
    <property type="protein sequence ID" value="PWJ23571.1"/>
    <property type="molecule type" value="Genomic_DNA"/>
</dbReference>
<organism evidence="1 2">
    <name type="scientific">Faecalicatena orotica</name>
    <dbReference type="NCBI Taxonomy" id="1544"/>
    <lineage>
        <taxon>Bacteria</taxon>
        <taxon>Bacillati</taxon>
        <taxon>Bacillota</taxon>
        <taxon>Clostridia</taxon>
        <taxon>Lachnospirales</taxon>
        <taxon>Lachnospiraceae</taxon>
        <taxon>Faecalicatena</taxon>
    </lineage>
</organism>
<gene>
    <name evidence="1" type="ORF">A8806_1134</name>
</gene>
<dbReference type="OrthoDB" id="2044502at2"/>
<accession>A0A2Y9C647</accession>
<sequence>MSYRDIQMIIASQIAYIDFDRDAVDSGQYTVRELLDMELEAAEGDRKDTIQKLLDRINENPVSQECGNWKIRDIRDNQSSSGMYACLLDSGDGDALVAFRGSESESWDDIQKDWIQSDIGLANSILTPQQATAQKYMEDIYRKYGGQYDNFGLTGHSLGGNLAEHAAITAPDGMRNKISQCVNLDGPGFSKQYLIAHANDIGKSKGIITHYQWSWCGGLLNRVPGSDFRTIEADTPKGKGLLESMLWRHDTYNVVKFDENGNAVSGKKDWFASLAAPLSEALDYSLFLITGGAAAVLFNTIDAIKDGFENLWKQWTDILSSGGCQAQFEVNIYAVDREIEELAEISSGLKEIKEGVEKIQRELAFDSIAAGYVKLKLWGLTNSIEQDARKMDIYCQTGRDCTQCYRSYEVKIVDNYT</sequence>
<name>A0A2Y9C647_9FIRM</name>
<protein>
    <recommendedName>
        <fullName evidence="3">DUF2974 domain-containing protein</fullName>
    </recommendedName>
</protein>
<dbReference type="InterPro" id="IPR024499">
    <property type="entry name" value="Mbeg1-like"/>
</dbReference>
<dbReference type="Proteomes" id="UP000245845">
    <property type="component" value="Unassembled WGS sequence"/>
</dbReference>
<evidence type="ECO:0000313" key="2">
    <source>
        <dbReference type="Proteomes" id="UP000245845"/>
    </source>
</evidence>
<evidence type="ECO:0008006" key="3">
    <source>
        <dbReference type="Google" id="ProtNLM"/>
    </source>
</evidence>
<dbReference type="InterPro" id="IPR029058">
    <property type="entry name" value="AB_hydrolase_fold"/>
</dbReference>
<proteinExistence type="predicted"/>
<keyword evidence="2" id="KW-1185">Reference proteome</keyword>
<comment type="caution">
    <text evidence="1">The sequence shown here is derived from an EMBL/GenBank/DDBJ whole genome shotgun (WGS) entry which is preliminary data.</text>
</comment>
<dbReference type="SUPFAM" id="SSF53474">
    <property type="entry name" value="alpha/beta-Hydrolases"/>
    <property type="match status" value="1"/>
</dbReference>
<dbReference type="Pfam" id="PF11187">
    <property type="entry name" value="Mbeg1-like"/>
    <property type="match status" value="1"/>
</dbReference>
<reference evidence="1 2" key="1">
    <citation type="submission" date="2018-05" db="EMBL/GenBank/DDBJ databases">
        <title>The Hungate 1000. A catalogue of reference genomes from the rumen microbiome.</title>
        <authorList>
            <person name="Kelly W."/>
        </authorList>
    </citation>
    <scope>NUCLEOTIDE SEQUENCE [LARGE SCALE GENOMIC DNA]</scope>
    <source>
        <strain evidence="1 2">NLAE-zl-C242</strain>
    </source>
</reference>